<dbReference type="InterPro" id="IPR017853">
    <property type="entry name" value="GH"/>
</dbReference>
<organism evidence="6">
    <name type="scientific">Culex pipiens</name>
    <name type="common">House mosquito</name>
    <dbReference type="NCBI Taxonomy" id="7175"/>
    <lineage>
        <taxon>Eukaryota</taxon>
        <taxon>Metazoa</taxon>
        <taxon>Ecdysozoa</taxon>
        <taxon>Arthropoda</taxon>
        <taxon>Hexapoda</taxon>
        <taxon>Insecta</taxon>
        <taxon>Pterygota</taxon>
        <taxon>Neoptera</taxon>
        <taxon>Endopterygota</taxon>
        <taxon>Diptera</taxon>
        <taxon>Nematocera</taxon>
        <taxon>Culicoidea</taxon>
        <taxon>Culicidae</taxon>
        <taxon>Culicinae</taxon>
        <taxon>Culicini</taxon>
        <taxon>Culex</taxon>
        <taxon>Culex</taxon>
    </lineage>
</organism>
<dbReference type="GO" id="GO:0008422">
    <property type="term" value="F:beta-glucosidase activity"/>
    <property type="evidence" value="ECO:0007669"/>
    <property type="project" value="TreeGrafter"/>
</dbReference>
<protein>
    <submittedName>
        <fullName evidence="6">Lactase-phlorizin hydrolase</fullName>
    </submittedName>
</protein>
<comment type="similarity">
    <text evidence="1 5">Belongs to the glycosyl hydrolase 1 family.</text>
</comment>
<dbReference type="AlphaFoldDB" id="A0A8D8CJR6"/>
<dbReference type="Pfam" id="PF00232">
    <property type="entry name" value="Glyco_hydro_1"/>
    <property type="match status" value="1"/>
</dbReference>
<proteinExistence type="inferred from homology"/>
<evidence type="ECO:0000256" key="1">
    <source>
        <dbReference type="ARBA" id="ARBA00010838"/>
    </source>
</evidence>
<reference evidence="6" key="1">
    <citation type="submission" date="2021-05" db="EMBL/GenBank/DDBJ databases">
        <authorList>
            <person name="Alioto T."/>
            <person name="Alioto T."/>
            <person name="Gomez Garrido J."/>
        </authorList>
    </citation>
    <scope>NUCLEOTIDE SEQUENCE</scope>
</reference>
<name>A0A8D8CJR6_CULPI</name>
<accession>A0A8D8CJR6</accession>
<keyword evidence="4" id="KW-0326">Glycosidase</keyword>
<sequence length="139" mass="16251">MLEEFEPGVSNYICGHHLLKAHAEAVRLYRDSYEPLQHGTIGISLASMWHQPRSDSQDDLEASQWAMQFNVSSRTSKLSLNDQKSSTAWLVCPPDLLHQRRLPSNHERPRRISPTEVLRRRNRLDPRLRRLFRTQLLLS</sequence>
<dbReference type="GO" id="GO:0005975">
    <property type="term" value="P:carbohydrate metabolic process"/>
    <property type="evidence" value="ECO:0007669"/>
    <property type="project" value="InterPro"/>
</dbReference>
<dbReference type="PANTHER" id="PTHR10353:SF36">
    <property type="entry name" value="LP05116P"/>
    <property type="match status" value="1"/>
</dbReference>
<dbReference type="SUPFAM" id="SSF51445">
    <property type="entry name" value="(Trans)glycosidases"/>
    <property type="match status" value="1"/>
</dbReference>
<keyword evidence="2" id="KW-0732">Signal</keyword>
<evidence type="ECO:0000313" key="6">
    <source>
        <dbReference type="EMBL" id="CAG6492412.1"/>
    </source>
</evidence>
<dbReference type="Gene3D" id="3.20.20.80">
    <property type="entry name" value="Glycosidases"/>
    <property type="match status" value="1"/>
</dbReference>
<keyword evidence="3 6" id="KW-0378">Hydrolase</keyword>
<dbReference type="PANTHER" id="PTHR10353">
    <property type="entry name" value="GLYCOSYL HYDROLASE"/>
    <property type="match status" value="1"/>
</dbReference>
<evidence type="ECO:0000256" key="4">
    <source>
        <dbReference type="ARBA" id="ARBA00023295"/>
    </source>
</evidence>
<evidence type="ECO:0000256" key="3">
    <source>
        <dbReference type="ARBA" id="ARBA00022801"/>
    </source>
</evidence>
<dbReference type="EMBL" id="HBUE01120786">
    <property type="protein sequence ID" value="CAG6492407.1"/>
    <property type="molecule type" value="Transcribed_RNA"/>
</dbReference>
<evidence type="ECO:0000256" key="2">
    <source>
        <dbReference type="ARBA" id="ARBA00022729"/>
    </source>
</evidence>
<dbReference type="EMBL" id="HBUE01120788">
    <property type="protein sequence ID" value="CAG6492412.1"/>
    <property type="molecule type" value="Transcribed_RNA"/>
</dbReference>
<evidence type="ECO:0000256" key="5">
    <source>
        <dbReference type="RuleBase" id="RU003690"/>
    </source>
</evidence>
<dbReference type="InterPro" id="IPR001360">
    <property type="entry name" value="Glyco_hydro_1"/>
</dbReference>